<keyword evidence="2" id="KW-1185">Reference proteome</keyword>
<evidence type="ECO:0000313" key="2">
    <source>
        <dbReference type="Proteomes" id="UP000184211"/>
    </source>
</evidence>
<sequence>MTDQTYDANDIVFRCTGKASGKMRADMDVRLEHPMKESFQLATDEGKFHGGDGSAPLPLALFVGDLTGCLMTQIRAFGKRLKIPVDDLSVDCEVVWRWTPVDRIYETEPKGFHFDIHLDSSAPLEQQIALIEAAKKGCFIEQTLGQKNEIRHRLKTGDGFYEIEA</sequence>
<dbReference type="InterPro" id="IPR015946">
    <property type="entry name" value="KH_dom-like_a/b"/>
</dbReference>
<dbReference type="STRING" id="870908.SAMN04488044_2163"/>
<dbReference type="RefSeq" id="WP_072793054.1">
    <property type="nucleotide sequence ID" value="NZ_FQWM01000004.1"/>
</dbReference>
<dbReference type="NCBIfam" id="NF041052">
    <property type="entry name" value="OsmC_like_Se"/>
    <property type="match status" value="1"/>
</dbReference>
<dbReference type="InterPro" id="IPR036102">
    <property type="entry name" value="OsmC/Ohrsf"/>
</dbReference>
<dbReference type="EMBL" id="FQWM01000004">
    <property type="protein sequence ID" value="SHH24200.1"/>
    <property type="molecule type" value="Genomic_DNA"/>
</dbReference>
<organism evidence="1 2">
    <name type="scientific">Cognatishimia maritima</name>
    <dbReference type="NCBI Taxonomy" id="870908"/>
    <lineage>
        <taxon>Bacteria</taxon>
        <taxon>Pseudomonadati</taxon>
        <taxon>Pseudomonadota</taxon>
        <taxon>Alphaproteobacteria</taxon>
        <taxon>Rhodobacterales</taxon>
        <taxon>Paracoccaceae</taxon>
        <taxon>Cognatishimia</taxon>
    </lineage>
</organism>
<protein>
    <submittedName>
        <fullName evidence="1">Uncharacterized OsmC-related protein</fullName>
    </submittedName>
</protein>
<name>A0A1M5RDI5_9RHOB</name>
<gene>
    <name evidence="1" type="ORF">SAMN04488044_2163</name>
</gene>
<dbReference type="Gene3D" id="3.30.300.20">
    <property type="match status" value="1"/>
</dbReference>
<dbReference type="Proteomes" id="UP000184211">
    <property type="component" value="Unassembled WGS sequence"/>
</dbReference>
<evidence type="ECO:0000313" key="1">
    <source>
        <dbReference type="EMBL" id="SHH24200.1"/>
    </source>
</evidence>
<dbReference type="AlphaFoldDB" id="A0A1M5RDI5"/>
<accession>A0A1M5RDI5</accession>
<dbReference type="SUPFAM" id="SSF82784">
    <property type="entry name" value="OsmC-like"/>
    <property type="match status" value="1"/>
</dbReference>
<proteinExistence type="predicted"/>
<reference evidence="2" key="1">
    <citation type="submission" date="2016-11" db="EMBL/GenBank/DDBJ databases">
        <authorList>
            <person name="Varghese N."/>
            <person name="Submissions S."/>
        </authorList>
    </citation>
    <scope>NUCLEOTIDE SEQUENCE [LARGE SCALE GENOMIC DNA]</scope>
    <source>
        <strain evidence="2">DSM 28223</strain>
    </source>
</reference>
<dbReference type="OrthoDB" id="7836423at2"/>
<dbReference type="Pfam" id="PF02566">
    <property type="entry name" value="OsmC"/>
    <property type="match status" value="1"/>
</dbReference>
<dbReference type="InterPro" id="IPR003718">
    <property type="entry name" value="OsmC/Ohr_fam"/>
</dbReference>